<dbReference type="AlphaFoldDB" id="I7LET7"/>
<reference evidence="3 4" key="1">
    <citation type="submission" date="2012-06" db="EMBL/GenBank/DDBJ databases">
        <title>Draft Genome Sequence of Lactobacillus pasteurii CRBIP 24.76T.</title>
        <authorList>
            <person name="Cousin S."/>
            <person name="Bouchier C."/>
            <person name="Loux V."/>
            <person name="Ma L."/>
            <person name="Creno S."/>
            <person name="Bizet C."/>
            <person name="Clermont D."/>
        </authorList>
    </citation>
    <scope>NUCLEOTIDE SEQUENCE [LARGE SCALE GENOMIC DNA]</scope>
    <source>
        <strain evidence="4">CRBIP 24.76T</strain>
    </source>
</reference>
<dbReference type="PATRIC" id="fig|1423790.3.peg.1747"/>
<keyword evidence="1" id="KW-0732">Signal</keyword>
<evidence type="ECO:0000313" key="4">
    <source>
        <dbReference type="Proteomes" id="UP000009311"/>
    </source>
</evidence>
<dbReference type="eggNOG" id="COG2340">
    <property type="taxonomic scope" value="Bacteria"/>
</dbReference>
<comment type="caution">
    <text evidence="3">The sequence shown here is derived from an EMBL/GenBank/DDBJ whole genome shotgun (WGS) entry which is preliminary data.</text>
</comment>
<feature type="chain" id="PRO_5009961990" description="SCP domain-containing protein" evidence="1">
    <location>
        <begin position="26"/>
        <end position="403"/>
    </location>
</feature>
<dbReference type="RefSeq" id="WP_009560636.1">
    <property type="nucleotide sequence ID" value="NZ_AYZN01000008.1"/>
</dbReference>
<protein>
    <recommendedName>
        <fullName evidence="2">SCP domain-containing protein</fullName>
    </recommendedName>
</protein>
<dbReference type="OrthoDB" id="1766522at2"/>
<dbReference type="Pfam" id="PF00188">
    <property type="entry name" value="CAP"/>
    <property type="match status" value="1"/>
</dbReference>
<feature type="domain" description="SCP" evidence="2">
    <location>
        <begin position="81"/>
        <end position="211"/>
    </location>
</feature>
<feature type="signal peptide" evidence="1">
    <location>
        <begin position="1"/>
        <end position="25"/>
    </location>
</feature>
<dbReference type="InterPro" id="IPR014044">
    <property type="entry name" value="CAP_dom"/>
</dbReference>
<sequence>MLKGKIISISLAIGLAFSMASPIQAATFSQGETTQVHTWQKEYANLNKTHYNPNNLYSQKPVLGNGFSAGELSNGYIDTQLNYINYYRSLFGLAPIITTRTANENAQKAAAVMAAINANPFVNQHGLPSETRPSYIDKEVWKLAQDVTETSNLNFNVNNESAGDVITDLLTDQYNLSGSDTGHRAWILSTRLSSTGIGAVYGSNGYRYSVQKVLNISDLFRAPSQEVVAYPNTGVFPIEITKGPNIAWSLYLSSRSYTNKPKIRITDRDSGKSYQAENVKNYSSSGYGNFKTIITYSPGATPLIAGHAYSVDIKGIYSYSFKLFNLVSPSSQSVKLRRKKAKTYQKVSKQKELKSAFSSQGAKLWAIINPTPNENDDQYYFDSLKKGQWKHTEFIRSLVIELA</sequence>
<dbReference type="CDD" id="cd05379">
    <property type="entry name" value="CAP_bacterial"/>
    <property type="match status" value="1"/>
</dbReference>
<proteinExistence type="predicted"/>
<evidence type="ECO:0000256" key="1">
    <source>
        <dbReference type="SAM" id="SignalP"/>
    </source>
</evidence>
<keyword evidence="4" id="KW-1185">Reference proteome</keyword>
<dbReference type="SUPFAM" id="SSF55797">
    <property type="entry name" value="PR-1-like"/>
    <property type="match status" value="1"/>
</dbReference>
<evidence type="ECO:0000259" key="2">
    <source>
        <dbReference type="Pfam" id="PF00188"/>
    </source>
</evidence>
<organism evidence="3 4">
    <name type="scientific">Lactobacillus pasteurii DSM 23907 = CRBIP 24.76</name>
    <dbReference type="NCBI Taxonomy" id="1423790"/>
    <lineage>
        <taxon>Bacteria</taxon>
        <taxon>Bacillati</taxon>
        <taxon>Bacillota</taxon>
        <taxon>Bacilli</taxon>
        <taxon>Lactobacillales</taxon>
        <taxon>Lactobacillaceae</taxon>
        <taxon>Lactobacillus</taxon>
    </lineage>
</organism>
<evidence type="ECO:0000313" key="3">
    <source>
        <dbReference type="EMBL" id="CCI86068.1"/>
    </source>
</evidence>
<dbReference type="Proteomes" id="UP000009311">
    <property type="component" value="Unassembled WGS sequence"/>
</dbReference>
<dbReference type="Gene3D" id="3.40.33.10">
    <property type="entry name" value="CAP"/>
    <property type="match status" value="1"/>
</dbReference>
<dbReference type="EMBL" id="CAKD01000029">
    <property type="protein sequence ID" value="CCI86068.1"/>
    <property type="molecule type" value="Genomic_DNA"/>
</dbReference>
<gene>
    <name evidence="3" type="ORF">BN53_08385</name>
</gene>
<dbReference type="STRING" id="1423790.BN53_08385"/>
<name>I7LET7_9LACO</name>
<accession>I7LET7</accession>
<dbReference type="InterPro" id="IPR035940">
    <property type="entry name" value="CAP_sf"/>
</dbReference>